<dbReference type="EnsemblMetazoa" id="CLYHEMT005154.1">
    <property type="protein sequence ID" value="CLYHEMP005154.1"/>
    <property type="gene ID" value="CLYHEMG005154"/>
</dbReference>
<evidence type="ECO:0000313" key="3">
    <source>
        <dbReference type="EnsemblMetazoa" id="CLYHEMP005154.1"/>
    </source>
</evidence>
<feature type="compositionally biased region" description="Polar residues" evidence="1">
    <location>
        <begin position="329"/>
        <end position="344"/>
    </location>
</feature>
<keyword evidence="2" id="KW-0472">Membrane</keyword>
<sequence>MDCSPEYVVYYHWDDQLCSSTEIITCYAFDKGGLFDYRQKYEIERCMRRFNEDNQIFQDEELEEVFQIPFLNHLTEQGGSIEITANSNKETRHRKYSDSIFGQNSYLIYADKYMNIAKMESDPETIQDRLFTDIKSHKNDFNLFAFSVFEDDFEDVFADDDDFADRYTEHQRNEYQKKLARELDHELQSDPKVCVEDKRFQSAQKHIDENWKIEVKDVTKLRTKNQEVQDLNIGKSKLNAGNVLGDQKTDICINVDRTIIVGVCVKDDANQGVKSIELDKGEGENNSAIPSNAQPADRGTPIDSCVEDISSQKDDRILNSHSRLRNRINVNSRAETESSNTEGIHSQVVRCTDKNESDSNENIRSKPVTTTEKQTQTDPVKTFAEDIPNEDKTNSTTTTKHESNKALENDVPIQGNKSASKYKSVETGQNTDNTTANDDRNGRKREKRVVETFTEDLDSVIENESERVIFRFESQQSPGEPVEDIGENRLHEYIESVSGNVAEDSSNCIFASLNDFNDIENESVAPNLRTENDALLLIFLFIYFPILLFTTFLNCTLERIINLGGRSTEADWIDDCDWSDDDDEKTQL</sequence>
<dbReference type="AlphaFoldDB" id="A0A7M5U261"/>
<accession>A0A7M5U261</accession>
<evidence type="ECO:0000256" key="1">
    <source>
        <dbReference type="SAM" id="MobiDB-lite"/>
    </source>
</evidence>
<keyword evidence="2" id="KW-1133">Transmembrane helix</keyword>
<evidence type="ECO:0000313" key="4">
    <source>
        <dbReference type="Proteomes" id="UP000594262"/>
    </source>
</evidence>
<dbReference type="RefSeq" id="XP_066930659.1">
    <property type="nucleotide sequence ID" value="XM_067074558.1"/>
</dbReference>
<feature type="compositionally biased region" description="Polar residues" evidence="1">
    <location>
        <begin position="284"/>
        <end position="294"/>
    </location>
</feature>
<feature type="region of interest" description="Disordered" evidence="1">
    <location>
        <begin position="276"/>
        <end position="301"/>
    </location>
</feature>
<proteinExistence type="predicted"/>
<feature type="compositionally biased region" description="Polar residues" evidence="1">
    <location>
        <begin position="367"/>
        <end position="379"/>
    </location>
</feature>
<protein>
    <submittedName>
        <fullName evidence="3">Uncharacterized protein</fullName>
    </submittedName>
</protein>
<feature type="compositionally biased region" description="Basic and acidic residues" evidence="1">
    <location>
        <begin position="389"/>
        <end position="408"/>
    </location>
</feature>
<organism evidence="3 4">
    <name type="scientific">Clytia hemisphaerica</name>
    <dbReference type="NCBI Taxonomy" id="252671"/>
    <lineage>
        <taxon>Eukaryota</taxon>
        <taxon>Metazoa</taxon>
        <taxon>Cnidaria</taxon>
        <taxon>Hydrozoa</taxon>
        <taxon>Hydroidolina</taxon>
        <taxon>Leptothecata</taxon>
        <taxon>Obeliida</taxon>
        <taxon>Clytiidae</taxon>
        <taxon>Clytia</taxon>
    </lineage>
</organism>
<name>A0A7M5U261_9CNID</name>
<dbReference type="Proteomes" id="UP000594262">
    <property type="component" value="Unplaced"/>
</dbReference>
<reference evidence="3" key="1">
    <citation type="submission" date="2021-01" db="UniProtKB">
        <authorList>
            <consortium name="EnsemblMetazoa"/>
        </authorList>
    </citation>
    <scope>IDENTIFICATION</scope>
</reference>
<feature type="region of interest" description="Disordered" evidence="1">
    <location>
        <begin position="329"/>
        <end position="445"/>
    </location>
</feature>
<feature type="compositionally biased region" description="Polar residues" evidence="1">
    <location>
        <begin position="415"/>
        <end position="429"/>
    </location>
</feature>
<keyword evidence="4" id="KW-1185">Reference proteome</keyword>
<keyword evidence="2" id="KW-0812">Transmembrane</keyword>
<feature type="transmembrane region" description="Helical" evidence="2">
    <location>
        <begin position="534"/>
        <end position="557"/>
    </location>
</feature>
<feature type="compositionally biased region" description="Basic and acidic residues" evidence="1">
    <location>
        <begin position="351"/>
        <end position="364"/>
    </location>
</feature>
<dbReference type="GeneID" id="136818200"/>
<evidence type="ECO:0000256" key="2">
    <source>
        <dbReference type="SAM" id="Phobius"/>
    </source>
</evidence>